<dbReference type="InterPro" id="IPR011017">
    <property type="entry name" value="TRASH_dom"/>
</dbReference>
<dbReference type="InterPro" id="IPR007029">
    <property type="entry name" value="YHS_dom"/>
</dbReference>
<evidence type="ECO:0000256" key="1">
    <source>
        <dbReference type="SAM" id="Phobius"/>
    </source>
</evidence>
<evidence type="ECO:0000313" key="4">
    <source>
        <dbReference type="Proteomes" id="UP000008467"/>
    </source>
</evidence>
<gene>
    <name evidence="3" type="ordered locus">Clole_2470</name>
</gene>
<accession>F2JGT4</accession>
<dbReference type="RefSeq" id="WP_013657469.1">
    <property type="nucleotide sequence ID" value="NC_015275.1"/>
</dbReference>
<dbReference type="EMBL" id="CP002582">
    <property type="protein sequence ID" value="ADZ84176.1"/>
    <property type="molecule type" value="Genomic_DNA"/>
</dbReference>
<name>F2JGT4_CELLD</name>
<dbReference type="STRING" id="642492.Clole_2470"/>
<proteinExistence type="predicted"/>
<protein>
    <submittedName>
        <fullName evidence="3">YHS domain-containing protein</fullName>
    </submittedName>
</protein>
<dbReference type="AlphaFoldDB" id="F2JGT4"/>
<organism evidence="3 4">
    <name type="scientific">Cellulosilyticum lentocellum (strain ATCC 49066 / DSM 5427 / NCIMB 11756 / RHM5)</name>
    <name type="common">Clostridium lentocellum</name>
    <dbReference type="NCBI Taxonomy" id="642492"/>
    <lineage>
        <taxon>Bacteria</taxon>
        <taxon>Bacillati</taxon>
        <taxon>Bacillota</taxon>
        <taxon>Clostridia</taxon>
        <taxon>Lachnospirales</taxon>
        <taxon>Cellulosilyticaceae</taxon>
        <taxon>Cellulosilyticum</taxon>
    </lineage>
</organism>
<reference evidence="3 4" key="1">
    <citation type="journal article" date="2011" name="J. Bacteriol.">
        <title>Complete genome sequence of the cellulose-degrading bacterium Cellulosilyticum lentocellum.</title>
        <authorList>
            <consortium name="US DOE Joint Genome Institute"/>
            <person name="Miller D.A."/>
            <person name="Suen G."/>
            <person name="Bruce D."/>
            <person name="Copeland A."/>
            <person name="Cheng J.F."/>
            <person name="Detter C."/>
            <person name="Goodwin L.A."/>
            <person name="Han C.S."/>
            <person name="Hauser L.J."/>
            <person name="Land M.L."/>
            <person name="Lapidus A."/>
            <person name="Lucas S."/>
            <person name="Meincke L."/>
            <person name="Pitluck S."/>
            <person name="Tapia R."/>
            <person name="Teshima H."/>
            <person name="Woyke T."/>
            <person name="Fox B.G."/>
            <person name="Angert E.R."/>
            <person name="Currie C.R."/>
        </authorList>
    </citation>
    <scope>NUCLEOTIDE SEQUENCE [LARGE SCALE GENOMIC DNA]</scope>
    <source>
        <strain evidence="4">ATCC 49066 / DSM 5427 / NCIMB 11756 / RHM5</strain>
    </source>
</reference>
<keyword evidence="1" id="KW-0472">Membrane</keyword>
<dbReference type="SMART" id="SM00746">
    <property type="entry name" value="TRASH"/>
    <property type="match status" value="1"/>
</dbReference>
<dbReference type="HOGENOM" id="CLU_2104601_0_0_9"/>
<keyword evidence="4" id="KW-1185">Reference proteome</keyword>
<evidence type="ECO:0000313" key="3">
    <source>
        <dbReference type="EMBL" id="ADZ84176.1"/>
    </source>
</evidence>
<dbReference type="Proteomes" id="UP000008467">
    <property type="component" value="Chromosome"/>
</dbReference>
<dbReference type="KEGG" id="cle:Clole_2470"/>
<keyword evidence="1" id="KW-1133">Transmembrane helix</keyword>
<evidence type="ECO:0000259" key="2">
    <source>
        <dbReference type="SMART" id="SM00746"/>
    </source>
</evidence>
<sequence length="115" mass="13577">MVIDFILNMILVIGLVSLFNLTRYILKVRKVVKKYKDNPNVEGITIVNGEIKIIEKNQMQKDQATQLLKEELVIDPICHKEIEKSQAYRIVKQGKEYFFCSWECREQFLKQKEGI</sequence>
<feature type="transmembrane region" description="Helical" evidence="1">
    <location>
        <begin position="6"/>
        <end position="26"/>
    </location>
</feature>
<feature type="domain" description="TRASH" evidence="2">
    <location>
        <begin position="75"/>
        <end position="112"/>
    </location>
</feature>
<dbReference type="Pfam" id="PF04945">
    <property type="entry name" value="YHS"/>
    <property type="match status" value="1"/>
</dbReference>
<keyword evidence="1" id="KW-0812">Transmembrane</keyword>